<evidence type="ECO:0000313" key="2">
    <source>
        <dbReference type="Proteomes" id="UP000003639"/>
    </source>
</evidence>
<comment type="caution">
    <text evidence="1">The sequence shown here is derived from an EMBL/GenBank/DDBJ whole genome shotgun (WGS) entry which is preliminary data.</text>
</comment>
<organism evidence="1 2">
    <name type="scientific">Pseudoflavonifractor capillosus ATCC 29799</name>
    <dbReference type="NCBI Taxonomy" id="411467"/>
    <lineage>
        <taxon>Bacteria</taxon>
        <taxon>Bacillati</taxon>
        <taxon>Bacillota</taxon>
        <taxon>Clostridia</taxon>
        <taxon>Eubacteriales</taxon>
        <taxon>Oscillospiraceae</taxon>
        <taxon>Pseudoflavonifractor</taxon>
    </lineage>
</organism>
<accession>A6NVL2</accession>
<protein>
    <submittedName>
        <fullName evidence="1">Uncharacterized protein</fullName>
    </submittedName>
</protein>
<reference evidence="1 2" key="2">
    <citation type="submission" date="2007-06" db="EMBL/GenBank/DDBJ databases">
        <title>Draft genome sequence of Pseudoflavonifractor capillosus ATCC 29799.</title>
        <authorList>
            <person name="Sudarsanam P."/>
            <person name="Ley R."/>
            <person name="Guruge J."/>
            <person name="Turnbaugh P.J."/>
            <person name="Mahowald M."/>
            <person name="Liep D."/>
            <person name="Gordon J."/>
        </authorList>
    </citation>
    <scope>NUCLEOTIDE SEQUENCE [LARGE SCALE GENOMIC DNA]</scope>
    <source>
        <strain evidence="1 2">ATCC 29799</strain>
    </source>
</reference>
<dbReference type="EMBL" id="AAXG02000013">
    <property type="protein sequence ID" value="EDM99981.1"/>
    <property type="molecule type" value="Genomic_DNA"/>
</dbReference>
<reference evidence="1 2" key="1">
    <citation type="submission" date="2007-04" db="EMBL/GenBank/DDBJ databases">
        <authorList>
            <person name="Fulton L."/>
            <person name="Clifton S."/>
            <person name="Fulton B."/>
            <person name="Xu J."/>
            <person name="Minx P."/>
            <person name="Pepin K.H."/>
            <person name="Johnson M."/>
            <person name="Thiruvilangam P."/>
            <person name="Bhonagiri V."/>
            <person name="Nash W.E."/>
            <person name="Mardis E.R."/>
            <person name="Wilson R.K."/>
        </authorList>
    </citation>
    <scope>NUCLEOTIDE SEQUENCE [LARGE SCALE GENOMIC DNA]</scope>
    <source>
        <strain evidence="1 2">ATCC 29799</strain>
    </source>
</reference>
<dbReference type="STRING" id="411467.BACCAP_02254"/>
<sequence>MQKSKIIKLCKLINGNDGAKQGCKTKCISGKVMKNQW</sequence>
<proteinExistence type="predicted"/>
<gene>
    <name evidence="1" type="ORF">BACCAP_02254</name>
</gene>
<keyword evidence="2" id="KW-1185">Reference proteome</keyword>
<name>A6NVL2_9FIRM</name>
<dbReference type="AlphaFoldDB" id="A6NVL2"/>
<dbReference type="Proteomes" id="UP000003639">
    <property type="component" value="Unassembled WGS sequence"/>
</dbReference>
<evidence type="ECO:0000313" key="1">
    <source>
        <dbReference type="EMBL" id="EDM99981.1"/>
    </source>
</evidence>